<sequence>MNRLLVQLVSVIVTISASVFARANLPYRDLYGFTENNAPFSDALFKLSIGAINFLYEGDKNLNRELADTLPRNDEEYDFIVIGAGSAGATIAARLSEIEDVKVLLIEAGRQENLLMDIPILVNYLQLSNDLNWKYQSEPSDDYCRGMSGRKCNLPRGKVMGGSSVLNYLIATRGHPLDYDNWAAMGNEGWSYKDVLPYFKKLENIAIERLRIDEEMHSTEGPVHISHPPYHTPLAEGFLKAGIELGYPVVDYNAYNQSVGFSYIQSTMKNGMRMSTNRAYLYPANNRKNLFVTKLSHVDRILINPETKRAYGVEFTKLGKKIRAIARKEIILSAGAVGSAQLLMLSGIGPSEHLKEMKIDVVQDAPVGENLMDHIAYGGLVFLVDQPVGILTEDMVNFAKPYLTDYLIRKTGPFTIPGGCEALAFIDVDKPTKLDVFPNIELLFIGASIVSNSVIHKNMGISNEYWNKIYSNISGHYSWTIFPMLMRPKSRGKILLRSNDSNEKPKIFAGYLQDPEDVRIMVKGIRSALEVSRTRAMRKFKSQFHEVSVLGCEDRQYDSDEYWECALRTFTVTIYHQSGTCKMAPDNDPTGVVNPRLQVKGIQGLRVADASIMPMIITGHTNIPVIMIGEKLADIVKEDWGYKVEEF</sequence>
<dbReference type="InterPro" id="IPR000172">
    <property type="entry name" value="GMC_OxRdtase_N"/>
</dbReference>
<keyword evidence="8" id="KW-1185">Reference proteome</keyword>
<dbReference type="InParanoid" id="A0A7M7GC42"/>
<feature type="domain" description="Glucose-methanol-choline oxidoreductase C-terminal" evidence="6">
    <location>
        <begin position="488"/>
        <end position="629"/>
    </location>
</feature>
<dbReference type="GeneID" id="100118304"/>
<dbReference type="FunCoup" id="A0A7M7GC42">
    <property type="interactions" value="49"/>
</dbReference>
<dbReference type="RefSeq" id="XP_003424536.2">
    <property type="nucleotide sequence ID" value="XM_003424488.5"/>
</dbReference>
<dbReference type="InterPro" id="IPR007867">
    <property type="entry name" value="GMC_OxRtase_C"/>
</dbReference>
<feature type="chain" id="PRO_5029611098" evidence="4">
    <location>
        <begin position="22"/>
        <end position="647"/>
    </location>
</feature>
<dbReference type="InterPro" id="IPR036188">
    <property type="entry name" value="FAD/NAD-bd_sf"/>
</dbReference>
<evidence type="ECO:0000313" key="8">
    <source>
        <dbReference type="Proteomes" id="UP000002358"/>
    </source>
</evidence>
<dbReference type="Proteomes" id="UP000002358">
    <property type="component" value="Chromosome 5"/>
</dbReference>
<accession>A0A7M7GC42</accession>
<dbReference type="SMR" id="A0A7M7GC42"/>
<dbReference type="Gene3D" id="3.50.50.60">
    <property type="entry name" value="FAD/NAD(P)-binding domain"/>
    <property type="match status" value="1"/>
</dbReference>
<dbReference type="Pfam" id="PF05199">
    <property type="entry name" value="GMC_oxred_C"/>
    <property type="match status" value="1"/>
</dbReference>
<dbReference type="PIRSF" id="PIRSF000137">
    <property type="entry name" value="Alcohol_oxidase"/>
    <property type="match status" value="1"/>
</dbReference>
<organism evidence="7 8">
    <name type="scientific">Nasonia vitripennis</name>
    <name type="common">Parasitic wasp</name>
    <dbReference type="NCBI Taxonomy" id="7425"/>
    <lineage>
        <taxon>Eukaryota</taxon>
        <taxon>Metazoa</taxon>
        <taxon>Ecdysozoa</taxon>
        <taxon>Arthropoda</taxon>
        <taxon>Hexapoda</taxon>
        <taxon>Insecta</taxon>
        <taxon>Pterygota</taxon>
        <taxon>Neoptera</taxon>
        <taxon>Endopterygota</taxon>
        <taxon>Hymenoptera</taxon>
        <taxon>Apocrita</taxon>
        <taxon>Proctotrupomorpha</taxon>
        <taxon>Chalcidoidea</taxon>
        <taxon>Pteromalidae</taxon>
        <taxon>Pteromalinae</taxon>
        <taxon>Nasonia</taxon>
    </lineage>
</organism>
<name>A0A7M7GC42_NASVI</name>
<reference evidence="7" key="1">
    <citation type="submission" date="2021-01" db="UniProtKB">
        <authorList>
            <consortium name="EnsemblMetazoa"/>
        </authorList>
    </citation>
    <scope>IDENTIFICATION</scope>
</reference>
<keyword evidence="3" id="KW-0285">Flavoprotein</keyword>
<feature type="binding site" evidence="3">
    <location>
        <position position="298"/>
    </location>
    <ligand>
        <name>FAD</name>
        <dbReference type="ChEBI" id="CHEBI:57692"/>
    </ligand>
</feature>
<feature type="signal peptide" evidence="4">
    <location>
        <begin position="1"/>
        <end position="21"/>
    </location>
</feature>
<dbReference type="Pfam" id="PF00732">
    <property type="entry name" value="GMC_oxred_N"/>
    <property type="match status" value="1"/>
</dbReference>
<comment type="cofactor">
    <cofactor evidence="3">
        <name>FAD</name>
        <dbReference type="ChEBI" id="CHEBI:57692"/>
    </cofactor>
</comment>
<feature type="active site" description="Proton donor" evidence="2">
    <location>
        <position position="576"/>
    </location>
</feature>
<dbReference type="KEGG" id="nvi:100118304"/>
<evidence type="ECO:0000256" key="3">
    <source>
        <dbReference type="PIRSR" id="PIRSR000137-2"/>
    </source>
</evidence>
<feature type="domain" description="Glucose-methanol-choline oxidoreductase N-terminal" evidence="5">
    <location>
        <begin position="77"/>
        <end position="375"/>
    </location>
</feature>
<dbReference type="InterPro" id="IPR012132">
    <property type="entry name" value="GMC_OxRdtase"/>
</dbReference>
<dbReference type="SUPFAM" id="SSF54373">
    <property type="entry name" value="FAD-linked reductases, C-terminal domain"/>
    <property type="match status" value="1"/>
</dbReference>
<feature type="active site" description="Proton acceptor" evidence="2">
    <location>
        <position position="620"/>
    </location>
</feature>
<evidence type="ECO:0000256" key="1">
    <source>
        <dbReference type="ARBA" id="ARBA00010790"/>
    </source>
</evidence>
<keyword evidence="3" id="KW-0274">FAD</keyword>
<dbReference type="OrthoDB" id="269227at2759"/>
<dbReference type="SUPFAM" id="SSF51905">
    <property type="entry name" value="FAD/NAD(P)-binding domain"/>
    <property type="match status" value="1"/>
</dbReference>
<protein>
    <submittedName>
        <fullName evidence="7">Uncharacterized protein</fullName>
    </submittedName>
</protein>
<dbReference type="GO" id="GO:0016614">
    <property type="term" value="F:oxidoreductase activity, acting on CH-OH group of donors"/>
    <property type="evidence" value="ECO:0007669"/>
    <property type="project" value="InterPro"/>
</dbReference>
<proteinExistence type="inferred from homology"/>
<dbReference type="EnsemblMetazoa" id="XM_003424488">
    <property type="protein sequence ID" value="XP_003424536"/>
    <property type="gene ID" value="LOC100118304"/>
</dbReference>
<keyword evidence="4" id="KW-0732">Signal</keyword>
<dbReference type="Gene3D" id="3.30.560.10">
    <property type="entry name" value="Glucose Oxidase, domain 3"/>
    <property type="match status" value="1"/>
</dbReference>
<feature type="binding site" evidence="3">
    <location>
        <position position="159"/>
    </location>
    <ligand>
        <name>FAD</name>
        <dbReference type="ChEBI" id="CHEBI:57692"/>
    </ligand>
</feature>
<evidence type="ECO:0000256" key="2">
    <source>
        <dbReference type="PIRSR" id="PIRSR000137-1"/>
    </source>
</evidence>
<dbReference type="AlphaFoldDB" id="A0A7M7GC42"/>
<evidence type="ECO:0000259" key="6">
    <source>
        <dbReference type="Pfam" id="PF05199"/>
    </source>
</evidence>
<dbReference type="GO" id="GO:0050660">
    <property type="term" value="F:flavin adenine dinucleotide binding"/>
    <property type="evidence" value="ECO:0007669"/>
    <property type="project" value="InterPro"/>
</dbReference>
<dbReference type="PANTHER" id="PTHR11552">
    <property type="entry name" value="GLUCOSE-METHANOL-CHOLINE GMC OXIDOREDUCTASE"/>
    <property type="match status" value="1"/>
</dbReference>
<evidence type="ECO:0000313" key="7">
    <source>
        <dbReference type="EnsemblMetazoa" id="XP_003424536"/>
    </source>
</evidence>
<evidence type="ECO:0000259" key="5">
    <source>
        <dbReference type="Pfam" id="PF00732"/>
    </source>
</evidence>
<comment type="similarity">
    <text evidence="1">Belongs to the GMC oxidoreductase family.</text>
</comment>
<evidence type="ECO:0000256" key="4">
    <source>
        <dbReference type="SAM" id="SignalP"/>
    </source>
</evidence>
<dbReference type="PANTHER" id="PTHR11552:SF158">
    <property type="entry name" value="GH23626P-RELATED"/>
    <property type="match status" value="1"/>
</dbReference>